<dbReference type="EMBL" id="JAQOWY010000370">
    <property type="protein sequence ID" value="KAK1843229.1"/>
    <property type="molecule type" value="Genomic_DNA"/>
</dbReference>
<dbReference type="AlphaFoldDB" id="A0AAD9AD03"/>
<dbReference type="Proteomes" id="UP001243330">
    <property type="component" value="Unassembled WGS sequence"/>
</dbReference>
<reference evidence="1" key="1">
    <citation type="submission" date="2023-01" db="EMBL/GenBank/DDBJ databases">
        <title>Colletotrichum chrysophilum M932 genome sequence.</title>
        <authorList>
            <person name="Baroncelli R."/>
        </authorList>
    </citation>
    <scope>NUCLEOTIDE SEQUENCE</scope>
    <source>
        <strain evidence="1">M932</strain>
    </source>
</reference>
<comment type="caution">
    <text evidence="1">The sequence shown here is derived from an EMBL/GenBank/DDBJ whole genome shotgun (WGS) entry which is preliminary data.</text>
</comment>
<sequence length="118" mass="12214">MPARQTILCALYSSSASVKPLVSLHVASSQAPALMPPSCLLEPPRCDGSSDSGLASGPAQEASLALALMMREPSTTKTTISVVKRKVQNAAHHWFGRQGSVNISTARHTASPSTGSTA</sequence>
<organism evidence="1 2">
    <name type="scientific">Colletotrichum chrysophilum</name>
    <dbReference type="NCBI Taxonomy" id="1836956"/>
    <lineage>
        <taxon>Eukaryota</taxon>
        <taxon>Fungi</taxon>
        <taxon>Dikarya</taxon>
        <taxon>Ascomycota</taxon>
        <taxon>Pezizomycotina</taxon>
        <taxon>Sordariomycetes</taxon>
        <taxon>Hypocreomycetidae</taxon>
        <taxon>Glomerellales</taxon>
        <taxon>Glomerellaceae</taxon>
        <taxon>Colletotrichum</taxon>
        <taxon>Colletotrichum gloeosporioides species complex</taxon>
    </lineage>
</organism>
<name>A0AAD9AD03_9PEZI</name>
<evidence type="ECO:0000313" key="1">
    <source>
        <dbReference type="EMBL" id="KAK1843229.1"/>
    </source>
</evidence>
<evidence type="ECO:0000313" key="2">
    <source>
        <dbReference type="Proteomes" id="UP001243330"/>
    </source>
</evidence>
<keyword evidence="2" id="KW-1185">Reference proteome</keyword>
<accession>A0AAD9AD03</accession>
<proteinExistence type="predicted"/>
<gene>
    <name evidence="1" type="ORF">CCHR01_14150</name>
</gene>
<protein>
    <submittedName>
        <fullName evidence="1">Uncharacterized protein</fullName>
    </submittedName>
</protein>